<evidence type="ECO:0000313" key="2">
    <source>
        <dbReference type="Proteomes" id="UP000265703"/>
    </source>
</evidence>
<organism evidence="1 2">
    <name type="scientific">Glomus cerebriforme</name>
    <dbReference type="NCBI Taxonomy" id="658196"/>
    <lineage>
        <taxon>Eukaryota</taxon>
        <taxon>Fungi</taxon>
        <taxon>Fungi incertae sedis</taxon>
        <taxon>Mucoromycota</taxon>
        <taxon>Glomeromycotina</taxon>
        <taxon>Glomeromycetes</taxon>
        <taxon>Glomerales</taxon>
        <taxon>Glomeraceae</taxon>
        <taxon>Glomus</taxon>
    </lineage>
</organism>
<dbReference type="Proteomes" id="UP000265703">
    <property type="component" value="Unassembled WGS sequence"/>
</dbReference>
<dbReference type="AlphaFoldDB" id="A0A397TEG8"/>
<comment type="caution">
    <text evidence="1">The sequence shown here is derived from an EMBL/GenBank/DDBJ whole genome shotgun (WGS) entry which is preliminary data.</text>
</comment>
<evidence type="ECO:0000313" key="1">
    <source>
        <dbReference type="EMBL" id="RIA95729.1"/>
    </source>
</evidence>
<name>A0A397TEG8_9GLOM</name>
<dbReference type="EMBL" id="QKYT01000056">
    <property type="protein sequence ID" value="RIA95729.1"/>
    <property type="molecule type" value="Genomic_DNA"/>
</dbReference>
<keyword evidence="2" id="KW-1185">Reference proteome</keyword>
<proteinExistence type="predicted"/>
<gene>
    <name evidence="1" type="ORF">C1645_816318</name>
</gene>
<reference evidence="1 2" key="1">
    <citation type="submission" date="2018-06" db="EMBL/GenBank/DDBJ databases">
        <title>Comparative genomics reveals the genomic features of Rhizophagus irregularis, R. cerebriforme, R. diaphanum and Gigaspora rosea, and their symbiotic lifestyle signature.</title>
        <authorList>
            <person name="Morin E."/>
            <person name="San Clemente H."/>
            <person name="Chen E.C.H."/>
            <person name="De La Providencia I."/>
            <person name="Hainaut M."/>
            <person name="Kuo A."/>
            <person name="Kohler A."/>
            <person name="Murat C."/>
            <person name="Tang N."/>
            <person name="Roy S."/>
            <person name="Loubradou J."/>
            <person name="Henrissat B."/>
            <person name="Grigoriev I.V."/>
            <person name="Corradi N."/>
            <person name="Roux C."/>
            <person name="Martin F.M."/>
        </authorList>
    </citation>
    <scope>NUCLEOTIDE SEQUENCE [LARGE SCALE GENOMIC DNA]</scope>
    <source>
        <strain evidence="1 2">DAOM 227022</strain>
    </source>
</reference>
<sequence>MEKMDHRKLFLLLEYEIMKLPSDKNATAAEFRRGENIRTLNGKQLFRTNVERVARHHHMEHVTDTDLTNLWNCLTYSQKQCFDDFALDVNKINQNTIQINNNDTIRRISRISPIVDTPQDLSTNVMEFINGANFNDGIVDLELPTWSTNPVDFPFNI</sequence>
<accession>A0A397TEG8</accession>
<protein>
    <submittedName>
        <fullName evidence="1">Uncharacterized protein</fullName>
    </submittedName>
</protein>